<evidence type="ECO:0000256" key="8">
    <source>
        <dbReference type="SAM" id="SignalP"/>
    </source>
</evidence>
<dbReference type="Proteomes" id="UP000236745">
    <property type="component" value="Unassembled WGS sequence"/>
</dbReference>
<accession>A0A1H6DNN5</accession>
<comment type="PTM">
    <text evidence="7">Binds 1 heme group per subunit.</text>
</comment>
<feature type="binding site" description="axial binding residue" evidence="6">
    <location>
        <position position="142"/>
    </location>
    <ligand>
        <name>heme c</name>
        <dbReference type="ChEBI" id="CHEBI:61717"/>
    </ligand>
    <ligandPart>
        <name>Fe</name>
        <dbReference type="ChEBI" id="CHEBI:18248"/>
    </ligandPart>
</feature>
<evidence type="ECO:0000256" key="4">
    <source>
        <dbReference type="ARBA" id="ARBA00022982"/>
    </source>
</evidence>
<evidence type="ECO:0000256" key="5">
    <source>
        <dbReference type="ARBA" id="ARBA00023004"/>
    </source>
</evidence>
<evidence type="ECO:0000313" key="10">
    <source>
        <dbReference type="Proteomes" id="UP000236745"/>
    </source>
</evidence>
<dbReference type="InterPro" id="IPR012127">
    <property type="entry name" value="Cyt_c_prime"/>
</dbReference>
<keyword evidence="10" id="KW-1185">Reference proteome</keyword>
<evidence type="ECO:0000256" key="6">
    <source>
        <dbReference type="PIRSR" id="PIRSR000027-1"/>
    </source>
</evidence>
<name>A0A1H6DNN5_9GAMM</name>
<feature type="binding site" description="covalent" evidence="7">
    <location>
        <position position="141"/>
    </location>
    <ligand>
        <name>heme c</name>
        <dbReference type="ChEBI" id="CHEBI:61717"/>
    </ligand>
</feature>
<keyword evidence="3 6" id="KW-0479">Metal-binding</keyword>
<evidence type="ECO:0000256" key="3">
    <source>
        <dbReference type="ARBA" id="ARBA00022723"/>
    </source>
</evidence>
<dbReference type="AlphaFoldDB" id="A0A1H6DNN5"/>
<dbReference type="Pfam" id="PF01322">
    <property type="entry name" value="Cytochrom_C_2"/>
    <property type="match status" value="1"/>
</dbReference>
<organism evidence="9 10">
    <name type="scientific">Marinobacterium lutimaris</name>
    <dbReference type="NCBI Taxonomy" id="568106"/>
    <lineage>
        <taxon>Bacteria</taxon>
        <taxon>Pseudomonadati</taxon>
        <taxon>Pseudomonadota</taxon>
        <taxon>Gammaproteobacteria</taxon>
        <taxon>Oceanospirillales</taxon>
        <taxon>Oceanospirillaceae</taxon>
        <taxon>Marinobacterium</taxon>
    </lineage>
</organism>
<evidence type="ECO:0000256" key="1">
    <source>
        <dbReference type="ARBA" id="ARBA00022448"/>
    </source>
</evidence>
<evidence type="ECO:0000313" key="9">
    <source>
        <dbReference type="EMBL" id="SEG86373.1"/>
    </source>
</evidence>
<dbReference type="InterPro" id="IPR015984">
    <property type="entry name" value="Cyt_c_prime_subgr"/>
</dbReference>
<dbReference type="GO" id="GO:0042597">
    <property type="term" value="C:periplasmic space"/>
    <property type="evidence" value="ECO:0007669"/>
    <property type="project" value="InterPro"/>
</dbReference>
<keyword evidence="2 7" id="KW-0349">Heme</keyword>
<dbReference type="PROSITE" id="PS51009">
    <property type="entry name" value="CYTCII"/>
    <property type="match status" value="1"/>
</dbReference>
<dbReference type="InterPro" id="IPR010980">
    <property type="entry name" value="Cyt_c/b562"/>
</dbReference>
<dbReference type="InterPro" id="IPR002321">
    <property type="entry name" value="Cyt_c_II"/>
</dbReference>
<dbReference type="PRINTS" id="PR00608">
    <property type="entry name" value="CYTCHROMECII"/>
</dbReference>
<keyword evidence="1" id="KW-0813">Transport</keyword>
<dbReference type="Gene3D" id="1.20.120.10">
    <property type="entry name" value="Cytochrome c/b562"/>
    <property type="match status" value="1"/>
</dbReference>
<dbReference type="GO" id="GO:0022900">
    <property type="term" value="P:electron transport chain"/>
    <property type="evidence" value="ECO:0007669"/>
    <property type="project" value="InterPro"/>
</dbReference>
<dbReference type="RefSeq" id="WP_104005636.1">
    <property type="nucleotide sequence ID" value="NZ_FNVQ01000007.1"/>
</dbReference>
<dbReference type="OrthoDB" id="5520910at2"/>
<dbReference type="GO" id="GO:0009055">
    <property type="term" value="F:electron transfer activity"/>
    <property type="evidence" value="ECO:0007669"/>
    <property type="project" value="InterPro"/>
</dbReference>
<dbReference type="EMBL" id="FNVQ01000007">
    <property type="protein sequence ID" value="SEG86373.1"/>
    <property type="molecule type" value="Genomic_DNA"/>
</dbReference>
<proteinExistence type="predicted"/>
<feature type="signal peptide" evidence="8">
    <location>
        <begin position="1"/>
        <end position="22"/>
    </location>
</feature>
<keyword evidence="4" id="KW-0249">Electron transport</keyword>
<keyword evidence="8" id="KW-0732">Signal</keyword>
<evidence type="ECO:0000256" key="7">
    <source>
        <dbReference type="PIRSR" id="PIRSR000027-2"/>
    </source>
</evidence>
<feature type="chain" id="PRO_5009296089" evidence="8">
    <location>
        <begin position="23"/>
        <end position="147"/>
    </location>
</feature>
<dbReference type="GO" id="GO:0005506">
    <property type="term" value="F:iron ion binding"/>
    <property type="evidence" value="ECO:0007669"/>
    <property type="project" value="InterPro"/>
</dbReference>
<protein>
    <submittedName>
        <fullName evidence="9">Cytochrome c556</fullName>
    </submittedName>
</protein>
<dbReference type="SUPFAM" id="SSF47175">
    <property type="entry name" value="Cytochromes"/>
    <property type="match status" value="1"/>
</dbReference>
<feature type="binding site" description="covalent" evidence="7">
    <location>
        <position position="138"/>
    </location>
    <ligand>
        <name>heme c</name>
        <dbReference type="ChEBI" id="CHEBI:61717"/>
    </ligand>
</feature>
<dbReference type="PIRSF" id="PIRSF000027">
    <property type="entry name" value="Cytc_c_prime"/>
    <property type="match status" value="1"/>
</dbReference>
<gene>
    <name evidence="9" type="ORF">SAMN05444390_107179</name>
</gene>
<sequence length="147" mass="15983">MKKLVIATLGGALLAGSLNVYADDVEDAIEYRQGVFQAIKWYFGPMAGMAKGDIEYDAAEFTRRAEMLNQLSYMPEEGFIAGSDKGDTDALPAIWEDMDQFSAGFDKLQENTAALAEASKSGDMATIMPAFAEVGKTCKGCHDNFRD</sequence>
<reference evidence="9 10" key="1">
    <citation type="submission" date="2016-10" db="EMBL/GenBank/DDBJ databases">
        <authorList>
            <person name="de Groot N.N."/>
        </authorList>
    </citation>
    <scope>NUCLEOTIDE SEQUENCE [LARGE SCALE GENOMIC DNA]</scope>
    <source>
        <strain evidence="9 10">DSM 22012</strain>
    </source>
</reference>
<keyword evidence="5 6" id="KW-0408">Iron</keyword>
<dbReference type="GO" id="GO:0020037">
    <property type="term" value="F:heme binding"/>
    <property type="evidence" value="ECO:0007669"/>
    <property type="project" value="InterPro"/>
</dbReference>
<evidence type="ECO:0000256" key="2">
    <source>
        <dbReference type="ARBA" id="ARBA00022617"/>
    </source>
</evidence>